<proteinExistence type="predicted"/>
<feature type="region of interest" description="Disordered" evidence="1">
    <location>
        <begin position="1"/>
        <end position="112"/>
    </location>
</feature>
<evidence type="ECO:0000256" key="1">
    <source>
        <dbReference type="SAM" id="MobiDB-lite"/>
    </source>
</evidence>
<reference evidence="2 3" key="1">
    <citation type="submission" date="2010-04" db="EMBL/GenBank/DDBJ databases">
        <authorList>
            <person name="Qin X."/>
            <person name="Bachman B."/>
            <person name="Battles P."/>
            <person name="Bell A."/>
            <person name="Bess C."/>
            <person name="Bickham C."/>
            <person name="Chaboub L."/>
            <person name="Chen D."/>
            <person name="Coyle M."/>
            <person name="Deiros D.R."/>
            <person name="Dinh H."/>
            <person name="Forbes L."/>
            <person name="Fowler G."/>
            <person name="Francisco L."/>
            <person name="Fu Q."/>
            <person name="Gubbala S."/>
            <person name="Hale W."/>
            <person name="Han Y."/>
            <person name="Hemphill L."/>
            <person name="Highlander S.K."/>
            <person name="Hirani K."/>
            <person name="Hogues M."/>
            <person name="Jackson L."/>
            <person name="Jakkamsetti A."/>
            <person name="Javaid M."/>
            <person name="Jiang H."/>
            <person name="Korchina V."/>
            <person name="Kovar C."/>
            <person name="Lara F."/>
            <person name="Lee S."/>
            <person name="Mata R."/>
            <person name="Mathew T."/>
            <person name="Moen C."/>
            <person name="Morales K."/>
            <person name="Munidasa M."/>
            <person name="Nazareth L."/>
            <person name="Ngo R."/>
            <person name="Nguyen L."/>
            <person name="Okwuonu G."/>
            <person name="Ongeri F."/>
            <person name="Patil S."/>
            <person name="Petrosino J."/>
            <person name="Pham C."/>
            <person name="Pham P."/>
            <person name="Pu L.-L."/>
            <person name="Puazo M."/>
            <person name="Raj R."/>
            <person name="Reid J."/>
            <person name="Rouhana J."/>
            <person name="Saada N."/>
            <person name="Shang Y."/>
            <person name="Simmons D."/>
            <person name="Thornton R."/>
            <person name="Warren J."/>
            <person name="Weissenberger G."/>
            <person name="Zhang J."/>
            <person name="Zhang L."/>
            <person name="Zhou C."/>
            <person name="Zhu D."/>
            <person name="Muzny D."/>
            <person name="Worley K."/>
            <person name="Gibbs R."/>
        </authorList>
    </citation>
    <scope>NUCLEOTIDE SEQUENCE [LARGE SCALE GENOMIC DNA]</scope>
    <source>
        <strain evidence="2 3">ATCC 49957</strain>
    </source>
</reference>
<dbReference type="Proteomes" id="UP000005324">
    <property type="component" value="Unassembled WGS sequence"/>
</dbReference>
<dbReference type="HOGENOM" id="CLU_1997468_0_0_5"/>
<sequence length="125" mass="14073">GQAGQAVGRRRQAGALACHRLRGSGERLRRPPRAAHRVQRGRGQAAGNRGDRHDPIIRDRSCRKVKRDPRHHTRAGPQHSPATPRQAAAPVAGWPPRAAPRRPRCRATGRIPNRSGRWWRRIRTI</sequence>
<gene>
    <name evidence="2" type="ORF">HMPREF0731_1030</name>
</gene>
<dbReference type="AlphaFoldDB" id="D5RIX0"/>
<dbReference type="EMBL" id="ADVL01000172">
    <property type="protein sequence ID" value="EFH12740.1"/>
    <property type="molecule type" value="Genomic_DNA"/>
</dbReference>
<evidence type="ECO:0000313" key="3">
    <source>
        <dbReference type="Proteomes" id="UP000005324"/>
    </source>
</evidence>
<evidence type="ECO:0000313" key="2">
    <source>
        <dbReference type="EMBL" id="EFH12740.1"/>
    </source>
</evidence>
<feature type="compositionally biased region" description="Basic residues" evidence="1">
    <location>
        <begin position="63"/>
        <end position="74"/>
    </location>
</feature>
<feature type="compositionally biased region" description="Basic residues" evidence="1">
    <location>
        <begin position="30"/>
        <end position="40"/>
    </location>
</feature>
<comment type="caution">
    <text evidence="2">The sequence shown here is derived from an EMBL/GenBank/DDBJ whole genome shotgun (WGS) entry which is preliminary data.</text>
</comment>
<feature type="compositionally biased region" description="Low complexity" evidence="1">
    <location>
        <begin position="87"/>
        <end position="96"/>
    </location>
</feature>
<name>D5RIX0_9PROT</name>
<protein>
    <submittedName>
        <fullName evidence="2">Uncharacterized protein</fullName>
    </submittedName>
</protein>
<feature type="non-terminal residue" evidence="2">
    <location>
        <position position="1"/>
    </location>
</feature>
<organism evidence="2 3">
    <name type="scientific">Pseudoroseomonas cervicalis ATCC 49957</name>
    <dbReference type="NCBI Taxonomy" id="525371"/>
    <lineage>
        <taxon>Bacteria</taxon>
        <taxon>Pseudomonadati</taxon>
        <taxon>Pseudomonadota</taxon>
        <taxon>Alphaproteobacteria</taxon>
        <taxon>Acetobacterales</taxon>
        <taxon>Roseomonadaceae</taxon>
        <taxon>Roseomonas</taxon>
    </lineage>
</organism>
<feature type="compositionally biased region" description="Basic and acidic residues" evidence="1">
    <location>
        <begin position="49"/>
        <end position="62"/>
    </location>
</feature>
<keyword evidence="3" id="KW-1185">Reference proteome</keyword>
<accession>D5RIX0</accession>